<dbReference type="EMBL" id="CP003345">
    <property type="protein sequence ID" value="AFM02965.1"/>
    <property type="molecule type" value="Genomic_DNA"/>
</dbReference>
<reference evidence="2" key="1">
    <citation type="submission" date="2012-06" db="EMBL/GenBank/DDBJ databases">
        <title>The complete genome of Flexibacter litoralis DSM 6794.</title>
        <authorList>
            <person name="Lucas S."/>
            <person name="Copeland A."/>
            <person name="Lapidus A."/>
            <person name="Glavina del Rio T."/>
            <person name="Dalin E."/>
            <person name="Tice H."/>
            <person name="Bruce D."/>
            <person name="Goodwin L."/>
            <person name="Pitluck S."/>
            <person name="Peters L."/>
            <person name="Ovchinnikova G."/>
            <person name="Lu M."/>
            <person name="Kyrpides N."/>
            <person name="Mavromatis K."/>
            <person name="Ivanova N."/>
            <person name="Brettin T."/>
            <person name="Detter J.C."/>
            <person name="Han C."/>
            <person name="Larimer F."/>
            <person name="Land M."/>
            <person name="Hauser L."/>
            <person name="Markowitz V."/>
            <person name="Cheng J.-F."/>
            <person name="Hugenholtz P."/>
            <person name="Woyke T."/>
            <person name="Wu D."/>
            <person name="Spring S."/>
            <person name="Lang E."/>
            <person name="Kopitz M."/>
            <person name="Brambilla E."/>
            <person name="Klenk H.-P."/>
            <person name="Eisen J.A."/>
        </authorList>
    </citation>
    <scope>NUCLEOTIDE SEQUENCE [LARGE SCALE GENOMIC DNA]</scope>
    <source>
        <strain evidence="2">ATCC 23117 / DSM 6794 / NBRC 15988 / NCIMB 1366 / Sio-4</strain>
    </source>
</reference>
<dbReference type="KEGG" id="fli:Fleli_0489"/>
<sequence length="214" mass="24779" precursor="true">MKNLPKNIALLLLVFINTSCINKDLQLDSIPITLSDDKIAYYTNYPLVKIENQFKDSLHRFNCVLDTVEVSFAITHENNINLDSLFFIISASSGFDIKSAFIYKGYYKPIINTKMFKICCSRYTGVSYSFWAIDKRNKNMYKWSAKASSLKYKSHYDIELLYEPDKFGDRYDTKDFFHAYSPPTDGSICKCLSEFYGKTKPLPLLVFSFGLPLR</sequence>
<protein>
    <submittedName>
        <fullName evidence="1">Uncharacterized protein</fullName>
    </submittedName>
</protein>
<dbReference type="AlphaFoldDB" id="I4AG80"/>
<dbReference type="Proteomes" id="UP000006054">
    <property type="component" value="Chromosome"/>
</dbReference>
<dbReference type="RefSeq" id="WP_014796425.1">
    <property type="nucleotide sequence ID" value="NC_018018.1"/>
</dbReference>
<evidence type="ECO:0000313" key="1">
    <source>
        <dbReference type="EMBL" id="AFM02965.1"/>
    </source>
</evidence>
<accession>I4AG80</accession>
<organism evidence="1 2">
    <name type="scientific">Bernardetia litoralis (strain ATCC 23117 / DSM 6794 / NBRC 15988 / NCIMB 1366 / Fx l1 / Sio-4)</name>
    <name type="common">Flexibacter litoralis</name>
    <dbReference type="NCBI Taxonomy" id="880071"/>
    <lineage>
        <taxon>Bacteria</taxon>
        <taxon>Pseudomonadati</taxon>
        <taxon>Bacteroidota</taxon>
        <taxon>Cytophagia</taxon>
        <taxon>Cytophagales</taxon>
        <taxon>Bernardetiaceae</taxon>
        <taxon>Bernardetia</taxon>
    </lineage>
</organism>
<keyword evidence="2" id="KW-1185">Reference proteome</keyword>
<dbReference type="STRING" id="880071.Fleli_0489"/>
<name>I4AG80_BERLS</name>
<evidence type="ECO:0000313" key="2">
    <source>
        <dbReference type="Proteomes" id="UP000006054"/>
    </source>
</evidence>
<gene>
    <name evidence="1" type="ordered locus">Fleli_0489</name>
</gene>
<proteinExistence type="predicted"/>
<dbReference type="HOGENOM" id="CLU_1287248_0_0_10"/>